<evidence type="ECO:0000256" key="1">
    <source>
        <dbReference type="SAM" id="MobiDB-lite"/>
    </source>
</evidence>
<feature type="region of interest" description="Disordered" evidence="1">
    <location>
        <begin position="1"/>
        <end position="65"/>
    </location>
</feature>
<dbReference type="AlphaFoldDB" id="A0A9P8QJ95"/>
<feature type="region of interest" description="Disordered" evidence="1">
    <location>
        <begin position="466"/>
        <end position="502"/>
    </location>
</feature>
<gene>
    <name evidence="2" type="ORF">Trco_003719</name>
</gene>
<feature type="compositionally biased region" description="Low complexity" evidence="1">
    <location>
        <begin position="1"/>
        <end position="41"/>
    </location>
</feature>
<feature type="compositionally biased region" description="Basic and acidic residues" evidence="1">
    <location>
        <begin position="429"/>
        <end position="443"/>
    </location>
</feature>
<protein>
    <submittedName>
        <fullName evidence="2">Uncharacterized protein</fullName>
    </submittedName>
</protein>
<feature type="region of interest" description="Disordered" evidence="1">
    <location>
        <begin position="412"/>
        <end position="443"/>
    </location>
</feature>
<feature type="compositionally biased region" description="Low complexity" evidence="1">
    <location>
        <begin position="49"/>
        <end position="65"/>
    </location>
</feature>
<name>A0A9P8QJ95_9HYPO</name>
<keyword evidence="3" id="KW-1185">Reference proteome</keyword>
<dbReference type="EMBL" id="JAIWOZ010000003">
    <property type="protein sequence ID" value="KAH6607406.1"/>
    <property type="molecule type" value="Genomic_DNA"/>
</dbReference>
<evidence type="ECO:0000313" key="2">
    <source>
        <dbReference type="EMBL" id="KAH6607406.1"/>
    </source>
</evidence>
<proteinExistence type="predicted"/>
<comment type="caution">
    <text evidence="2">The sequence shown here is derived from an EMBL/GenBank/DDBJ whole genome shotgun (WGS) entry which is preliminary data.</text>
</comment>
<dbReference type="InterPro" id="IPR006311">
    <property type="entry name" value="TAT_signal"/>
</dbReference>
<dbReference type="PROSITE" id="PS51318">
    <property type="entry name" value="TAT"/>
    <property type="match status" value="1"/>
</dbReference>
<dbReference type="Proteomes" id="UP000827724">
    <property type="component" value="Unassembled WGS sequence"/>
</dbReference>
<feature type="compositionally biased region" description="Basic and acidic residues" evidence="1">
    <location>
        <begin position="412"/>
        <end position="421"/>
    </location>
</feature>
<sequence>MSSSGSATPPSSFRRSAAAAAAAAAAAVPDPASDSASASAPAPAPAPDPAITTTSSSSSVASTSAMRRATSPGFSKYWAMLPLSARLDENADADADPNPTPPPPRILRLFPLVLGEEAGADLRKLPLPPQVVPEPPPQHEVGGRLAGLVGVVLCGVVVCGGSCGGSCGGAPVLARPRLHDDVHGLEVVAELPARVRVGAHDQYASVGVVPDPGLEEQVSVDFFQDLCQDAPLGQLLEDGTQRVDVVAAAAAAAASGCVLGAGGVDAPPRGVEDGLGGVEEQPGGLGLAGRPGGRGVGGVYRIQVLEEGHGVVGEDAAEQAAQDGQVVDDLARLPADAVPVGIQLAADRDVKAAEQGAVEVPVVHVQARVALFELVDADLDALHDGVLDGPHRVRHGHLELDDLGLLPALERLGDGDVEPRPEGGPLEEEVPHHGGQRREARREGVRVVRKGLEEADLVLLPVHAQDEGLEGGGDDAIRVQGDDAGDELGAQQPREEVDDEDAGRDAEYAAAGIHLLPGADGLGVGVDDGQAPRLGGRADGGMLGQGLAEPVVFALVGADDDDEVAPGSVVRVEEVCDEAHLAQPAGQDHELVFSPELLEQLLLVFLVGEALD</sequence>
<organism evidence="2 3">
    <name type="scientific">Trichoderma cornu-damae</name>
    <dbReference type="NCBI Taxonomy" id="654480"/>
    <lineage>
        <taxon>Eukaryota</taxon>
        <taxon>Fungi</taxon>
        <taxon>Dikarya</taxon>
        <taxon>Ascomycota</taxon>
        <taxon>Pezizomycotina</taxon>
        <taxon>Sordariomycetes</taxon>
        <taxon>Hypocreomycetidae</taxon>
        <taxon>Hypocreales</taxon>
        <taxon>Hypocreaceae</taxon>
        <taxon>Trichoderma</taxon>
    </lineage>
</organism>
<evidence type="ECO:0000313" key="3">
    <source>
        <dbReference type="Proteomes" id="UP000827724"/>
    </source>
</evidence>
<reference evidence="2" key="1">
    <citation type="submission" date="2021-08" db="EMBL/GenBank/DDBJ databases">
        <title>Chromosome-Level Trichoderma cornu-damae using Hi-C Data.</title>
        <authorList>
            <person name="Kim C.S."/>
        </authorList>
    </citation>
    <scope>NUCLEOTIDE SEQUENCE</scope>
    <source>
        <strain evidence="2">KA19-0412C</strain>
    </source>
</reference>
<accession>A0A9P8QJ95</accession>